<protein>
    <submittedName>
        <fullName evidence="1">Uncharacterized protein</fullName>
    </submittedName>
</protein>
<name>A0A1G2U8K0_9BACT</name>
<evidence type="ECO:0000313" key="1">
    <source>
        <dbReference type="EMBL" id="OHB05332.1"/>
    </source>
</evidence>
<gene>
    <name evidence="1" type="ORF">A3A26_01965</name>
</gene>
<comment type="caution">
    <text evidence="1">The sequence shown here is derived from an EMBL/GenBank/DDBJ whole genome shotgun (WGS) entry which is preliminary data.</text>
</comment>
<reference evidence="1 2" key="1">
    <citation type="journal article" date="2016" name="Nat. Commun.">
        <title>Thousands of microbial genomes shed light on interconnected biogeochemical processes in an aquifer system.</title>
        <authorList>
            <person name="Anantharaman K."/>
            <person name="Brown C.T."/>
            <person name="Hug L.A."/>
            <person name="Sharon I."/>
            <person name="Castelle C.J."/>
            <person name="Probst A.J."/>
            <person name="Thomas B.C."/>
            <person name="Singh A."/>
            <person name="Wilkins M.J."/>
            <person name="Karaoz U."/>
            <person name="Brodie E.L."/>
            <person name="Williams K.H."/>
            <person name="Hubbard S.S."/>
            <person name="Banfield J.F."/>
        </authorList>
    </citation>
    <scope>NUCLEOTIDE SEQUENCE [LARGE SCALE GENOMIC DNA]</scope>
</reference>
<accession>A0A1G2U8K0</accession>
<dbReference type="AlphaFoldDB" id="A0A1G2U8K0"/>
<sequence>MKTEIKKPDAALVDVANALRDVSIECSIKELEDVIRAGHLLFEDLRAANRCNPLQISALAHRLDRAEEILQRKRRIEAQPKRNV</sequence>
<evidence type="ECO:0000313" key="2">
    <source>
        <dbReference type="Proteomes" id="UP000177068"/>
    </source>
</evidence>
<proteinExistence type="predicted"/>
<dbReference type="EMBL" id="MHWG01000020">
    <property type="protein sequence ID" value="OHB05332.1"/>
    <property type="molecule type" value="Genomic_DNA"/>
</dbReference>
<dbReference type="Proteomes" id="UP000177068">
    <property type="component" value="Unassembled WGS sequence"/>
</dbReference>
<organism evidence="1 2">
    <name type="scientific">Candidatus Zambryskibacteria bacterium RIFCSPLOWO2_01_FULL_47_14</name>
    <dbReference type="NCBI Taxonomy" id="1802763"/>
    <lineage>
        <taxon>Bacteria</taxon>
        <taxon>Candidatus Zambryskiibacteriota</taxon>
    </lineage>
</organism>